<keyword evidence="2 6" id="KW-0808">Transferase</keyword>
<evidence type="ECO:0000313" key="9">
    <source>
        <dbReference type="Proteomes" id="UP000011885"/>
    </source>
</evidence>
<evidence type="ECO:0000259" key="7">
    <source>
        <dbReference type="Pfam" id="PF00288"/>
    </source>
</evidence>
<dbReference type="EC" id="2.7.1.148" evidence="6"/>
<accession>M5U802</accession>
<dbReference type="GO" id="GO:0016114">
    <property type="term" value="P:terpenoid biosynthetic process"/>
    <property type="evidence" value="ECO:0007669"/>
    <property type="project" value="InterPro"/>
</dbReference>
<evidence type="ECO:0000256" key="1">
    <source>
        <dbReference type="ARBA" id="ARBA00017473"/>
    </source>
</evidence>
<evidence type="ECO:0000313" key="8">
    <source>
        <dbReference type="EMBL" id="EMI57404.1"/>
    </source>
</evidence>
<dbReference type="InterPro" id="IPR004424">
    <property type="entry name" value="IspE"/>
</dbReference>
<dbReference type="GO" id="GO:0005524">
    <property type="term" value="F:ATP binding"/>
    <property type="evidence" value="ECO:0007669"/>
    <property type="project" value="UniProtKB-UniRule"/>
</dbReference>
<dbReference type="GO" id="GO:0019288">
    <property type="term" value="P:isopentenyl diphosphate biosynthetic process, methylerythritol 4-phosphate pathway"/>
    <property type="evidence" value="ECO:0007669"/>
    <property type="project" value="UniProtKB-UniRule"/>
</dbReference>
<gene>
    <name evidence="6" type="primary">ispE</name>
    <name evidence="8" type="ORF">RSSM_01245</name>
</gene>
<sequence length="367" mass="38856">MEILGRREDGFHELDTVMVAIDWRDDLKLRLRPTPGIELDVRWLPDRKAVADQLAVSTDDALLDVPTDRSNLVYRALELVNEATGYRGGWQVELGKRIPSGAGMGGASSDAAATLRLAKAALHRSDPAMTESLTDEKMASMAATLGSDVPFFLGKMSIHQPSTLDVPAPTSDSVSEPGTLARALGRGEKLTFYDLPDPHRFVVIYPPTALSTAAVYSRAKVSDAPKSGLETIKTFIRRSPIGGAEILYNALAAPASGLSPHVNEALECLRKSTTQYIAPRRQAAPNGDCGRADLYCQMTGSGSACFAWLTPGFASAESTSGSAAEVTGEADVVKSNELAAFVRESLAGGALVNVVATCSAAPEIHIA</sequence>
<feature type="binding site" evidence="6">
    <location>
        <begin position="99"/>
        <end position="109"/>
    </location>
    <ligand>
        <name>ATP</name>
        <dbReference type="ChEBI" id="CHEBI:30616"/>
    </ligand>
</feature>
<dbReference type="RefSeq" id="WP_008675483.1">
    <property type="nucleotide sequence ID" value="NZ_ANOH01000095.1"/>
</dbReference>
<comment type="function">
    <text evidence="6">Catalyzes the phosphorylation of the position 2 hydroxy group of 4-diphosphocytidyl-2C-methyl-D-erythritol.</text>
</comment>
<dbReference type="InterPro" id="IPR036554">
    <property type="entry name" value="GHMP_kinase_C_sf"/>
</dbReference>
<feature type="active site" evidence="6">
    <location>
        <position position="148"/>
    </location>
</feature>
<evidence type="ECO:0000256" key="6">
    <source>
        <dbReference type="HAMAP-Rule" id="MF_00061"/>
    </source>
</evidence>
<dbReference type="Proteomes" id="UP000011885">
    <property type="component" value="Unassembled WGS sequence"/>
</dbReference>
<evidence type="ECO:0000256" key="2">
    <source>
        <dbReference type="ARBA" id="ARBA00022679"/>
    </source>
</evidence>
<dbReference type="SUPFAM" id="SSF55060">
    <property type="entry name" value="GHMP Kinase, C-terminal domain"/>
    <property type="match status" value="1"/>
</dbReference>
<keyword evidence="5 6" id="KW-0067">ATP-binding</keyword>
<comment type="caution">
    <text evidence="6">Lacks conserved residue(s) required for the propagation of feature annotation.</text>
</comment>
<dbReference type="Pfam" id="PF00288">
    <property type="entry name" value="GHMP_kinases_N"/>
    <property type="match status" value="1"/>
</dbReference>
<keyword evidence="9" id="KW-1185">Reference proteome</keyword>
<dbReference type="HAMAP" id="MF_00061">
    <property type="entry name" value="IspE"/>
    <property type="match status" value="1"/>
</dbReference>
<proteinExistence type="inferred from homology"/>
<evidence type="ECO:0000256" key="3">
    <source>
        <dbReference type="ARBA" id="ARBA00022741"/>
    </source>
</evidence>
<reference evidence="8 9" key="1">
    <citation type="journal article" date="2013" name="Mar. Genomics">
        <title>Expression of sulfatases in Rhodopirellula baltica and the diversity of sulfatases in the genus Rhodopirellula.</title>
        <authorList>
            <person name="Wegner C.E."/>
            <person name="Richter-Heitmann T."/>
            <person name="Klindworth A."/>
            <person name="Klockow C."/>
            <person name="Richter M."/>
            <person name="Achstetter T."/>
            <person name="Glockner F.O."/>
            <person name="Harder J."/>
        </authorList>
    </citation>
    <scope>NUCLEOTIDE SEQUENCE [LARGE SCALE GENOMIC DNA]</scope>
    <source>
        <strain evidence="8 9">SM41</strain>
    </source>
</reference>
<dbReference type="SUPFAM" id="SSF54211">
    <property type="entry name" value="Ribosomal protein S5 domain 2-like"/>
    <property type="match status" value="1"/>
</dbReference>
<comment type="caution">
    <text evidence="8">The sequence shown here is derived from an EMBL/GenBank/DDBJ whole genome shotgun (WGS) entry which is preliminary data.</text>
</comment>
<dbReference type="InterPro" id="IPR020568">
    <property type="entry name" value="Ribosomal_Su5_D2-typ_SF"/>
</dbReference>
<organism evidence="8 9">
    <name type="scientific">Rhodopirellula sallentina SM41</name>
    <dbReference type="NCBI Taxonomy" id="1263870"/>
    <lineage>
        <taxon>Bacteria</taxon>
        <taxon>Pseudomonadati</taxon>
        <taxon>Planctomycetota</taxon>
        <taxon>Planctomycetia</taxon>
        <taxon>Pirellulales</taxon>
        <taxon>Pirellulaceae</taxon>
        <taxon>Rhodopirellula</taxon>
    </lineage>
</organism>
<keyword evidence="3 6" id="KW-0547">Nucleotide-binding</keyword>
<feature type="domain" description="GHMP kinase N-terminal" evidence="7">
    <location>
        <begin position="71"/>
        <end position="153"/>
    </location>
</feature>
<keyword evidence="4 6" id="KW-0418">Kinase</keyword>
<dbReference type="PANTHER" id="PTHR43527">
    <property type="entry name" value="4-DIPHOSPHOCYTIDYL-2-C-METHYL-D-ERYTHRITOL KINASE, CHLOROPLASTIC"/>
    <property type="match status" value="1"/>
</dbReference>
<dbReference type="PATRIC" id="fig|1263870.3.peg.1346"/>
<protein>
    <recommendedName>
        <fullName evidence="1 6">4-diphosphocytidyl-2-C-methyl-D-erythritol kinase</fullName>
        <shortName evidence="6">CMK</shortName>
        <ecNumber evidence="6">2.7.1.148</ecNumber>
    </recommendedName>
    <alternativeName>
        <fullName evidence="6">4-(cytidine-5'-diphospho)-2-C-methyl-D-erythritol kinase</fullName>
    </alternativeName>
</protein>
<dbReference type="GO" id="GO:0050515">
    <property type="term" value="F:4-(cytidine 5'-diphospho)-2-C-methyl-D-erythritol kinase activity"/>
    <property type="evidence" value="ECO:0007669"/>
    <property type="project" value="UniProtKB-UniRule"/>
</dbReference>
<keyword evidence="6" id="KW-0414">Isoprene biosynthesis</keyword>
<comment type="catalytic activity">
    <reaction evidence="6">
        <text>4-CDP-2-C-methyl-D-erythritol + ATP = 4-CDP-2-C-methyl-D-erythritol 2-phosphate + ADP + H(+)</text>
        <dbReference type="Rhea" id="RHEA:18437"/>
        <dbReference type="ChEBI" id="CHEBI:15378"/>
        <dbReference type="ChEBI" id="CHEBI:30616"/>
        <dbReference type="ChEBI" id="CHEBI:57823"/>
        <dbReference type="ChEBI" id="CHEBI:57919"/>
        <dbReference type="ChEBI" id="CHEBI:456216"/>
        <dbReference type="EC" id="2.7.1.148"/>
    </reaction>
</comment>
<comment type="similarity">
    <text evidence="6">Belongs to the GHMP kinase family. IspE subfamily.</text>
</comment>
<name>M5U802_9BACT</name>
<comment type="pathway">
    <text evidence="6">Isoprenoid biosynthesis; isopentenyl diphosphate biosynthesis via DXP pathway; isopentenyl diphosphate from 1-deoxy-D-xylulose 5-phosphate: step 3/6.</text>
</comment>
<dbReference type="Gene3D" id="3.30.230.10">
    <property type="match status" value="1"/>
</dbReference>
<dbReference type="AlphaFoldDB" id="M5U802"/>
<dbReference type="PANTHER" id="PTHR43527:SF2">
    <property type="entry name" value="4-DIPHOSPHOCYTIDYL-2-C-METHYL-D-ERYTHRITOL KINASE, CHLOROPLASTIC"/>
    <property type="match status" value="1"/>
</dbReference>
<dbReference type="Gene3D" id="3.30.70.890">
    <property type="entry name" value="GHMP kinase, C-terminal domain"/>
    <property type="match status" value="1"/>
</dbReference>
<dbReference type="InterPro" id="IPR014721">
    <property type="entry name" value="Ribsml_uS5_D2-typ_fold_subgr"/>
</dbReference>
<dbReference type="EMBL" id="ANOH01000095">
    <property type="protein sequence ID" value="EMI57404.1"/>
    <property type="molecule type" value="Genomic_DNA"/>
</dbReference>
<dbReference type="UniPathway" id="UPA00056">
    <property type="reaction ID" value="UER00094"/>
</dbReference>
<dbReference type="InterPro" id="IPR006204">
    <property type="entry name" value="GHMP_kinase_N_dom"/>
</dbReference>
<evidence type="ECO:0000256" key="5">
    <source>
        <dbReference type="ARBA" id="ARBA00022840"/>
    </source>
</evidence>
<evidence type="ECO:0000256" key="4">
    <source>
        <dbReference type="ARBA" id="ARBA00022777"/>
    </source>
</evidence>